<dbReference type="AlphaFoldDB" id="A0AAE1DIF6"/>
<feature type="region of interest" description="Disordered" evidence="1">
    <location>
        <begin position="1"/>
        <end position="194"/>
    </location>
</feature>
<feature type="compositionally biased region" description="Basic and acidic residues" evidence="1">
    <location>
        <begin position="71"/>
        <end position="81"/>
    </location>
</feature>
<name>A0AAE1DIF6_9GAST</name>
<feature type="compositionally biased region" description="Polar residues" evidence="1">
    <location>
        <begin position="125"/>
        <end position="138"/>
    </location>
</feature>
<feature type="compositionally biased region" description="Basic and acidic residues" evidence="1">
    <location>
        <begin position="166"/>
        <end position="184"/>
    </location>
</feature>
<reference evidence="2" key="1">
    <citation type="journal article" date="2023" name="G3 (Bethesda)">
        <title>A reference genome for the long-term kleptoplast-retaining sea slug Elysia crispata morphotype clarki.</title>
        <authorList>
            <person name="Eastman K.E."/>
            <person name="Pendleton A.L."/>
            <person name="Shaikh M.A."/>
            <person name="Suttiyut T."/>
            <person name="Ogas R."/>
            <person name="Tomko P."/>
            <person name="Gavelis G."/>
            <person name="Widhalm J.R."/>
            <person name="Wisecaver J.H."/>
        </authorList>
    </citation>
    <scope>NUCLEOTIDE SEQUENCE</scope>
    <source>
        <strain evidence="2">ECLA1</strain>
    </source>
</reference>
<feature type="compositionally biased region" description="Low complexity" evidence="1">
    <location>
        <begin position="33"/>
        <end position="43"/>
    </location>
</feature>
<evidence type="ECO:0000256" key="1">
    <source>
        <dbReference type="SAM" id="MobiDB-lite"/>
    </source>
</evidence>
<proteinExistence type="predicted"/>
<protein>
    <submittedName>
        <fullName evidence="2">Uncharacterized protein</fullName>
    </submittedName>
</protein>
<feature type="compositionally biased region" description="Polar residues" evidence="1">
    <location>
        <begin position="257"/>
        <end position="277"/>
    </location>
</feature>
<feature type="region of interest" description="Disordered" evidence="1">
    <location>
        <begin position="257"/>
        <end position="287"/>
    </location>
</feature>
<feature type="compositionally biased region" description="Polar residues" evidence="1">
    <location>
        <begin position="61"/>
        <end position="70"/>
    </location>
</feature>
<accession>A0AAE1DIF6</accession>
<organism evidence="2 3">
    <name type="scientific">Elysia crispata</name>
    <name type="common">lettuce slug</name>
    <dbReference type="NCBI Taxonomy" id="231223"/>
    <lineage>
        <taxon>Eukaryota</taxon>
        <taxon>Metazoa</taxon>
        <taxon>Spiralia</taxon>
        <taxon>Lophotrochozoa</taxon>
        <taxon>Mollusca</taxon>
        <taxon>Gastropoda</taxon>
        <taxon>Heterobranchia</taxon>
        <taxon>Euthyneura</taxon>
        <taxon>Panpulmonata</taxon>
        <taxon>Sacoglossa</taxon>
        <taxon>Placobranchoidea</taxon>
        <taxon>Plakobranchidae</taxon>
        <taxon>Elysia</taxon>
    </lineage>
</organism>
<feature type="compositionally biased region" description="Polar residues" evidence="1">
    <location>
        <begin position="98"/>
        <end position="109"/>
    </location>
</feature>
<sequence>MGSNLSCVDSKPGGAPVGNVYDEAFDGDGPDESSVSPGSGPSSSSPPPSTTSNAHHRTGEHQNTIGSSHNNNEHKTTEKQFTHKVPVFPPNSKAAKYTANQNNGSNVSISHDAKGYAMVFPKNGKPQTNSGNSQISSQTKEKNTEKIDSKNGVGVKAFKLPTATNKDSRSGKSGAKEKSKETSKNDQANTGDYCNVVLADDKETKSYSNELYDDAEAQAPKVPETTRTVPKISKGPEKSQNAQLNYIQVEFVKPTKVTSNRPKAKRSPSTTQYTDVISENGKVRLVD</sequence>
<dbReference type="Proteomes" id="UP001283361">
    <property type="component" value="Unassembled WGS sequence"/>
</dbReference>
<evidence type="ECO:0000313" key="3">
    <source>
        <dbReference type="Proteomes" id="UP001283361"/>
    </source>
</evidence>
<gene>
    <name evidence="2" type="ORF">RRG08_057135</name>
</gene>
<evidence type="ECO:0000313" key="2">
    <source>
        <dbReference type="EMBL" id="KAK3770608.1"/>
    </source>
</evidence>
<dbReference type="EMBL" id="JAWDGP010003796">
    <property type="protein sequence ID" value="KAK3770608.1"/>
    <property type="molecule type" value="Genomic_DNA"/>
</dbReference>
<feature type="compositionally biased region" description="Basic and acidic residues" evidence="1">
    <location>
        <begin position="139"/>
        <end position="149"/>
    </location>
</feature>
<feature type="region of interest" description="Disordered" evidence="1">
    <location>
        <begin position="207"/>
        <end position="240"/>
    </location>
</feature>
<keyword evidence="3" id="KW-1185">Reference proteome</keyword>
<comment type="caution">
    <text evidence="2">The sequence shown here is derived from an EMBL/GenBank/DDBJ whole genome shotgun (WGS) entry which is preliminary data.</text>
</comment>